<dbReference type="AlphaFoldDB" id="A0A1Y4L322"/>
<proteinExistence type="predicted"/>
<dbReference type="Gene3D" id="3.30.2320.10">
    <property type="entry name" value="hypothetical protein PF0899 domain"/>
    <property type="match status" value="1"/>
</dbReference>
<dbReference type="NCBIfam" id="TIGR01554">
    <property type="entry name" value="major_cap_HK97"/>
    <property type="match status" value="1"/>
</dbReference>
<organism evidence="3 4">
    <name type="scientific">Butyricicoccus pullicaecorum</name>
    <dbReference type="NCBI Taxonomy" id="501571"/>
    <lineage>
        <taxon>Bacteria</taxon>
        <taxon>Bacillati</taxon>
        <taxon>Bacillota</taxon>
        <taxon>Clostridia</taxon>
        <taxon>Eubacteriales</taxon>
        <taxon>Butyricicoccaceae</taxon>
        <taxon>Butyricicoccus</taxon>
    </lineage>
</organism>
<evidence type="ECO:0000313" key="3">
    <source>
        <dbReference type="EMBL" id="OUP51076.1"/>
    </source>
</evidence>
<dbReference type="Pfam" id="PF05065">
    <property type="entry name" value="Phage_capsid"/>
    <property type="match status" value="1"/>
</dbReference>
<feature type="domain" description="Phage capsid-like C-terminal" evidence="2">
    <location>
        <begin position="133"/>
        <end position="384"/>
    </location>
</feature>
<sequence>MANLHQKLYDLKHERAGFLKNAQDALGRDDMNAYKTAMDQAAALVDQIDAQQALINEMARYQDGESQGGIQPQQRDQLPKSVTDMLASREYARTFCMAMRLGLNPIVNRGDERISMLMNALQETGGSPEGADGGFLVPADMQTRIHEVRRQQVALADYFTTEVTNSRTGFRVYDTTPTKGFTKVAEMGNIGKDDQPKFQRVDFTVEDYALIVPLSNDLLADETAGLMMYLANWMGRKAVLTENINLLALLAALSATDIPAGEEMKGLKTALNTGLDPAISQTSVMVTNQSGYNVLDNITDKNGRYLLQPDPTQPKRMLFGGRPVVALSDSLLANDSEKAPVYIGDLSQYGTLIRRQNMELATTNIGGSAWGTNSTEARAIMRMDEIKTDGAAALKRTLSLTGAGA</sequence>
<comment type="caution">
    <text evidence="3">The sequence shown here is derived from an EMBL/GenBank/DDBJ whole genome shotgun (WGS) entry which is preliminary data.</text>
</comment>
<reference evidence="4" key="1">
    <citation type="submission" date="2017-04" db="EMBL/GenBank/DDBJ databases">
        <title>Function of individual gut microbiota members based on whole genome sequencing of pure cultures obtained from chicken caecum.</title>
        <authorList>
            <person name="Medvecky M."/>
            <person name="Cejkova D."/>
            <person name="Polansky O."/>
            <person name="Karasova D."/>
            <person name="Kubasova T."/>
            <person name="Cizek A."/>
            <person name="Rychlik I."/>
        </authorList>
    </citation>
    <scope>NUCLEOTIDE SEQUENCE [LARGE SCALE GENOMIC DNA]</scope>
    <source>
        <strain evidence="4">An180</strain>
    </source>
</reference>
<dbReference type="EMBL" id="NFKK01000025">
    <property type="protein sequence ID" value="OUP51076.1"/>
    <property type="molecule type" value="Genomic_DNA"/>
</dbReference>
<comment type="subcellular location">
    <subcellularLocation>
        <location evidence="1">Virion</location>
    </subcellularLocation>
</comment>
<evidence type="ECO:0000313" key="4">
    <source>
        <dbReference type="Proteomes" id="UP000195897"/>
    </source>
</evidence>
<name>A0A1Y4L322_9FIRM</name>
<gene>
    <name evidence="3" type="ORF">B5F17_13545</name>
</gene>
<evidence type="ECO:0000259" key="2">
    <source>
        <dbReference type="Pfam" id="PF05065"/>
    </source>
</evidence>
<dbReference type="InterPro" id="IPR024455">
    <property type="entry name" value="Phage_capsid"/>
</dbReference>
<dbReference type="Gene3D" id="3.30.2400.10">
    <property type="entry name" value="Major capsid protein gp5"/>
    <property type="match status" value="1"/>
</dbReference>
<dbReference type="InterPro" id="IPR054612">
    <property type="entry name" value="Phage_capsid-like_C"/>
</dbReference>
<dbReference type="RefSeq" id="WP_087374674.1">
    <property type="nucleotide sequence ID" value="NZ_NFKK01000025.1"/>
</dbReference>
<protein>
    <submittedName>
        <fullName evidence="3">Phage major capsid protein</fullName>
    </submittedName>
</protein>
<evidence type="ECO:0000256" key="1">
    <source>
        <dbReference type="ARBA" id="ARBA00004328"/>
    </source>
</evidence>
<dbReference type="SUPFAM" id="SSF56563">
    <property type="entry name" value="Major capsid protein gp5"/>
    <property type="match status" value="1"/>
</dbReference>
<dbReference type="Proteomes" id="UP000195897">
    <property type="component" value="Unassembled WGS sequence"/>
</dbReference>
<accession>A0A1Y4L322</accession>